<keyword evidence="2" id="KW-1185">Reference proteome</keyword>
<dbReference type="Proteomes" id="UP000327468">
    <property type="component" value="Chromosome 28"/>
</dbReference>
<evidence type="ECO:0000313" key="2">
    <source>
        <dbReference type="Proteomes" id="UP000327468"/>
    </source>
</evidence>
<reference evidence="1 2" key="1">
    <citation type="submission" date="2019-06" db="EMBL/GenBank/DDBJ databases">
        <title>A chromosome-scale genome assembly of the striped catfish, Pangasianodon hypophthalmus.</title>
        <authorList>
            <person name="Wen M."/>
            <person name="Zahm M."/>
            <person name="Roques C."/>
            <person name="Cabau C."/>
            <person name="Klopp C."/>
            <person name="Donnadieu C."/>
            <person name="Jouanno E."/>
            <person name="Avarre J.-C."/>
            <person name="Campet M."/>
            <person name="Ha T.T.T."/>
            <person name="Dugue R."/>
            <person name="Lampietro C."/>
            <person name="Louis A."/>
            <person name="Herpin A."/>
            <person name="Echchiki A."/>
            <person name="Berthelot C."/>
            <person name="Parey E."/>
            <person name="Roest-Crollius H."/>
            <person name="Braasch I."/>
            <person name="Postlethwait J."/>
            <person name="Bobe J."/>
            <person name="Montfort J."/>
            <person name="Bouchez O."/>
            <person name="Begum T."/>
            <person name="Schartl M."/>
            <person name="Guiguen Y."/>
        </authorList>
    </citation>
    <scope>NUCLEOTIDE SEQUENCE [LARGE SCALE GENOMIC DNA]</scope>
    <source>
        <strain evidence="1 2">Indonesia</strain>
        <tissue evidence="1">Blood</tissue>
    </source>
</reference>
<sequence>MAATCTWEPCEEAGEERAVIVKFSNGQVKNTDQLNFRLFKHCDEANPRKKSRRIVVAESDRCQCMSIGFIL</sequence>
<evidence type="ECO:0000313" key="1">
    <source>
        <dbReference type="EMBL" id="KAB5518517.1"/>
    </source>
</evidence>
<dbReference type="EMBL" id="VFJC01000029">
    <property type="protein sequence ID" value="KAB5518517.1"/>
    <property type="molecule type" value="Genomic_DNA"/>
</dbReference>
<dbReference type="AlphaFoldDB" id="A0A5N5JUR3"/>
<protein>
    <submittedName>
        <fullName evidence="1">Uncharacterized protein</fullName>
    </submittedName>
</protein>
<comment type="caution">
    <text evidence="1">The sequence shown here is derived from an EMBL/GenBank/DDBJ whole genome shotgun (WGS) entry which is preliminary data.</text>
</comment>
<organism evidence="1 2">
    <name type="scientific">Pangasianodon hypophthalmus</name>
    <name type="common">Striped catfish</name>
    <name type="synonym">Helicophagus hypophthalmus</name>
    <dbReference type="NCBI Taxonomy" id="310915"/>
    <lineage>
        <taxon>Eukaryota</taxon>
        <taxon>Metazoa</taxon>
        <taxon>Chordata</taxon>
        <taxon>Craniata</taxon>
        <taxon>Vertebrata</taxon>
        <taxon>Euteleostomi</taxon>
        <taxon>Actinopterygii</taxon>
        <taxon>Neopterygii</taxon>
        <taxon>Teleostei</taxon>
        <taxon>Ostariophysi</taxon>
        <taxon>Siluriformes</taxon>
        <taxon>Pangasiidae</taxon>
        <taxon>Pangasianodon</taxon>
    </lineage>
</organism>
<name>A0A5N5JUR3_PANHP</name>
<proteinExistence type="predicted"/>
<accession>A0A5N5JUR3</accession>
<gene>
    <name evidence="1" type="ORF">PHYPO_G00166990</name>
</gene>